<dbReference type="CDD" id="cd01283">
    <property type="entry name" value="cytidine_deaminase"/>
    <property type="match status" value="1"/>
</dbReference>
<evidence type="ECO:0000256" key="2">
    <source>
        <dbReference type="ARBA" id="ARBA00003949"/>
    </source>
</evidence>
<protein>
    <recommendedName>
        <fullName evidence="5 15">Cytidine deaminase</fullName>
        <ecNumber evidence="4 15">3.5.4.5</ecNumber>
    </recommendedName>
    <alternativeName>
        <fullName evidence="9 15">Cytidine aminohydrolase</fullName>
    </alternativeName>
</protein>
<evidence type="ECO:0000256" key="7">
    <source>
        <dbReference type="ARBA" id="ARBA00022801"/>
    </source>
</evidence>
<evidence type="ECO:0000256" key="12">
    <source>
        <dbReference type="PIRSR" id="PIRSR606262-1"/>
    </source>
</evidence>
<dbReference type="EMBL" id="OBEB01000009">
    <property type="protein sequence ID" value="SNY59633.1"/>
    <property type="molecule type" value="Genomic_DNA"/>
</dbReference>
<evidence type="ECO:0000256" key="3">
    <source>
        <dbReference type="ARBA" id="ARBA00006576"/>
    </source>
</evidence>
<comment type="similarity">
    <text evidence="3 15">Belongs to the cytidine and deoxycytidylate deaminase family.</text>
</comment>
<dbReference type="EC" id="3.5.4.5" evidence="4 15"/>
<dbReference type="InterPro" id="IPR016193">
    <property type="entry name" value="Cytidine_deaminase-like"/>
</dbReference>
<dbReference type="GO" id="GO:0072527">
    <property type="term" value="P:pyrimidine-containing compound metabolic process"/>
    <property type="evidence" value="ECO:0007669"/>
    <property type="project" value="UniProtKB-ARBA"/>
</dbReference>
<name>A0A285JHS8_9GAMM</name>
<comment type="catalytic activity">
    <reaction evidence="10 15">
        <text>2'-deoxycytidine + H2O + H(+) = 2'-deoxyuridine + NH4(+)</text>
        <dbReference type="Rhea" id="RHEA:13433"/>
        <dbReference type="ChEBI" id="CHEBI:15377"/>
        <dbReference type="ChEBI" id="CHEBI:15378"/>
        <dbReference type="ChEBI" id="CHEBI:15698"/>
        <dbReference type="ChEBI" id="CHEBI:16450"/>
        <dbReference type="ChEBI" id="CHEBI:28938"/>
        <dbReference type="EC" id="3.5.4.5"/>
    </reaction>
</comment>
<feature type="domain" description="CMP/dCMP-type deaminase" evidence="16">
    <location>
        <begin position="4"/>
        <end position="131"/>
    </location>
</feature>
<dbReference type="InterPro" id="IPR016192">
    <property type="entry name" value="APOBEC/CMP_deaminase_Zn-bd"/>
</dbReference>
<keyword evidence="6 14" id="KW-0479">Metal-binding</keyword>
<dbReference type="GO" id="GO:0005829">
    <property type="term" value="C:cytosol"/>
    <property type="evidence" value="ECO:0007669"/>
    <property type="project" value="TreeGrafter"/>
</dbReference>
<evidence type="ECO:0000313" key="18">
    <source>
        <dbReference type="Proteomes" id="UP000219353"/>
    </source>
</evidence>
<organism evidence="17 18">
    <name type="scientific">Arsukibacterium tuosuense</name>
    <dbReference type="NCBI Taxonomy" id="1323745"/>
    <lineage>
        <taxon>Bacteria</taxon>
        <taxon>Pseudomonadati</taxon>
        <taxon>Pseudomonadota</taxon>
        <taxon>Gammaproteobacteria</taxon>
        <taxon>Chromatiales</taxon>
        <taxon>Chromatiaceae</taxon>
        <taxon>Arsukibacterium</taxon>
    </lineage>
</organism>
<dbReference type="GO" id="GO:0042802">
    <property type="term" value="F:identical protein binding"/>
    <property type="evidence" value="ECO:0007669"/>
    <property type="project" value="UniProtKB-ARBA"/>
</dbReference>
<evidence type="ECO:0000256" key="11">
    <source>
        <dbReference type="ARBA" id="ARBA00049558"/>
    </source>
</evidence>
<dbReference type="AlphaFoldDB" id="A0A285JHS8"/>
<evidence type="ECO:0000256" key="5">
    <source>
        <dbReference type="ARBA" id="ARBA00018266"/>
    </source>
</evidence>
<dbReference type="GO" id="GO:0008270">
    <property type="term" value="F:zinc ion binding"/>
    <property type="evidence" value="ECO:0007669"/>
    <property type="project" value="UniProtKB-UniRule"/>
</dbReference>
<feature type="binding site" evidence="14">
    <location>
        <position position="89"/>
    </location>
    <ligand>
        <name>Zn(2+)</name>
        <dbReference type="ChEBI" id="CHEBI:29105"/>
        <note>catalytic</note>
    </ligand>
</feature>
<dbReference type="Pfam" id="PF00383">
    <property type="entry name" value="dCMP_cyt_deam_1"/>
    <property type="match status" value="1"/>
</dbReference>
<dbReference type="Gene3D" id="3.40.140.10">
    <property type="entry name" value="Cytidine Deaminase, domain 2"/>
    <property type="match status" value="1"/>
</dbReference>
<dbReference type="PROSITE" id="PS51747">
    <property type="entry name" value="CYT_DCMP_DEAMINASES_2"/>
    <property type="match status" value="1"/>
</dbReference>
<evidence type="ECO:0000256" key="10">
    <source>
        <dbReference type="ARBA" id="ARBA00049252"/>
    </source>
</evidence>
<dbReference type="SUPFAM" id="SSF53927">
    <property type="entry name" value="Cytidine deaminase-like"/>
    <property type="match status" value="1"/>
</dbReference>
<dbReference type="PANTHER" id="PTHR11644">
    <property type="entry name" value="CYTIDINE DEAMINASE"/>
    <property type="match status" value="1"/>
</dbReference>
<feature type="binding site" evidence="14">
    <location>
        <position position="92"/>
    </location>
    <ligand>
        <name>Zn(2+)</name>
        <dbReference type="ChEBI" id="CHEBI:29105"/>
        <note>catalytic</note>
    </ligand>
</feature>
<evidence type="ECO:0000256" key="8">
    <source>
        <dbReference type="ARBA" id="ARBA00022833"/>
    </source>
</evidence>
<dbReference type="OrthoDB" id="9795347at2"/>
<reference evidence="18" key="1">
    <citation type="submission" date="2017-09" db="EMBL/GenBank/DDBJ databases">
        <authorList>
            <person name="Varghese N."/>
            <person name="Submissions S."/>
        </authorList>
    </citation>
    <scope>NUCLEOTIDE SEQUENCE [LARGE SCALE GENOMIC DNA]</scope>
    <source>
        <strain evidence="18">CGMCC 1.12461</strain>
    </source>
</reference>
<dbReference type="NCBIfam" id="TIGR01354">
    <property type="entry name" value="cyt_deam_tetra"/>
    <property type="match status" value="1"/>
</dbReference>
<evidence type="ECO:0000256" key="13">
    <source>
        <dbReference type="PIRSR" id="PIRSR606262-2"/>
    </source>
</evidence>
<evidence type="ECO:0000259" key="16">
    <source>
        <dbReference type="PROSITE" id="PS51747"/>
    </source>
</evidence>
<evidence type="ECO:0000256" key="9">
    <source>
        <dbReference type="ARBA" id="ARBA00032005"/>
    </source>
</evidence>
<dbReference type="FunFam" id="3.40.140.10:FF:000008">
    <property type="entry name" value="Cytidine deaminase"/>
    <property type="match status" value="1"/>
</dbReference>
<dbReference type="InterPro" id="IPR002125">
    <property type="entry name" value="CMP_dCMP_dom"/>
</dbReference>
<evidence type="ECO:0000256" key="4">
    <source>
        <dbReference type="ARBA" id="ARBA00012783"/>
    </source>
</evidence>
<dbReference type="InterPro" id="IPR006262">
    <property type="entry name" value="Cyt_deam_tetra"/>
</dbReference>
<feature type="binding site" evidence="13">
    <location>
        <begin position="45"/>
        <end position="51"/>
    </location>
    <ligand>
        <name>substrate</name>
    </ligand>
</feature>
<feature type="active site" description="Proton donor" evidence="12">
    <location>
        <position position="58"/>
    </location>
</feature>
<evidence type="ECO:0000256" key="15">
    <source>
        <dbReference type="RuleBase" id="RU364006"/>
    </source>
</evidence>
<comment type="function">
    <text evidence="2 15">This enzyme scavenges exogenous and endogenous cytidine and 2'-deoxycytidine for UMP synthesis.</text>
</comment>
<evidence type="ECO:0000256" key="14">
    <source>
        <dbReference type="PIRSR" id="PIRSR606262-3"/>
    </source>
</evidence>
<comment type="catalytic activity">
    <reaction evidence="11 15">
        <text>cytidine + H2O + H(+) = uridine + NH4(+)</text>
        <dbReference type="Rhea" id="RHEA:16069"/>
        <dbReference type="ChEBI" id="CHEBI:15377"/>
        <dbReference type="ChEBI" id="CHEBI:15378"/>
        <dbReference type="ChEBI" id="CHEBI:16704"/>
        <dbReference type="ChEBI" id="CHEBI:17562"/>
        <dbReference type="ChEBI" id="CHEBI:28938"/>
        <dbReference type="EC" id="3.5.4.5"/>
    </reaction>
</comment>
<dbReference type="PANTHER" id="PTHR11644:SF2">
    <property type="entry name" value="CYTIDINE DEAMINASE"/>
    <property type="match status" value="1"/>
</dbReference>
<dbReference type="GO" id="GO:0055086">
    <property type="term" value="P:nucleobase-containing small molecule metabolic process"/>
    <property type="evidence" value="ECO:0007669"/>
    <property type="project" value="UniProtKB-ARBA"/>
</dbReference>
<proteinExistence type="inferred from homology"/>
<dbReference type="InterPro" id="IPR050202">
    <property type="entry name" value="Cyt/Deoxycyt_deaminase"/>
</dbReference>
<dbReference type="PROSITE" id="PS00903">
    <property type="entry name" value="CYT_DCMP_DEAMINASES_1"/>
    <property type="match status" value="1"/>
</dbReference>
<dbReference type="NCBIfam" id="NF004064">
    <property type="entry name" value="PRK05578.1"/>
    <property type="match status" value="1"/>
</dbReference>
<dbReference type="RefSeq" id="WP_097112840.1">
    <property type="nucleotide sequence ID" value="NZ_OBEB01000009.1"/>
</dbReference>
<feature type="binding site" evidence="14">
    <location>
        <position position="56"/>
    </location>
    <ligand>
        <name>Zn(2+)</name>
        <dbReference type="ChEBI" id="CHEBI:29105"/>
        <note>catalytic</note>
    </ligand>
</feature>
<gene>
    <name evidence="17" type="ORF">SAMN06297280_3642</name>
</gene>
<evidence type="ECO:0000313" key="17">
    <source>
        <dbReference type="EMBL" id="SNY59633.1"/>
    </source>
</evidence>
<keyword evidence="7 15" id="KW-0378">Hydrolase</keyword>
<dbReference type="Proteomes" id="UP000219353">
    <property type="component" value="Unassembled WGS sequence"/>
</dbReference>
<sequence>MTAINWAALNAAAKAASEQAYAPYSQFPVGVAIQAESGKIYAGCNVENASYGGTVCAERNAIAAAVVAGERKFAALLVYTPQSKLTPPCGICRQVIAEFFTPDAPIASSNHLGQQQSWSLQQLLPDAFTPTYLAASEKISKDS</sequence>
<evidence type="ECO:0000256" key="6">
    <source>
        <dbReference type="ARBA" id="ARBA00022723"/>
    </source>
</evidence>
<comment type="cofactor">
    <cofactor evidence="1 14 15">
        <name>Zn(2+)</name>
        <dbReference type="ChEBI" id="CHEBI:29105"/>
    </cofactor>
</comment>
<accession>A0A285JHS8</accession>
<keyword evidence="18" id="KW-1185">Reference proteome</keyword>
<evidence type="ECO:0000256" key="1">
    <source>
        <dbReference type="ARBA" id="ARBA00001947"/>
    </source>
</evidence>
<dbReference type="GO" id="GO:0004126">
    <property type="term" value="F:cytidine deaminase activity"/>
    <property type="evidence" value="ECO:0007669"/>
    <property type="project" value="UniProtKB-UniRule"/>
</dbReference>
<keyword evidence="8 14" id="KW-0862">Zinc</keyword>